<accession>A0A5D4HC97</accession>
<dbReference type="CDD" id="cd16433">
    <property type="entry name" value="CheB"/>
    <property type="match status" value="1"/>
</dbReference>
<comment type="caution">
    <text evidence="6">The sequence shown here is derived from an EMBL/GenBank/DDBJ whole genome shotgun (WGS) entry which is preliminary data.</text>
</comment>
<evidence type="ECO:0000313" key="7">
    <source>
        <dbReference type="Proteomes" id="UP000322362"/>
    </source>
</evidence>
<dbReference type="GO" id="GO:0006935">
    <property type="term" value="P:chemotaxis"/>
    <property type="evidence" value="ECO:0007669"/>
    <property type="project" value="UniProtKB-UniRule"/>
</dbReference>
<evidence type="ECO:0000256" key="4">
    <source>
        <dbReference type="PROSITE-ProRule" id="PRU00050"/>
    </source>
</evidence>
<dbReference type="SUPFAM" id="SSF52738">
    <property type="entry name" value="Methylesterase CheB, C-terminal domain"/>
    <property type="match status" value="1"/>
</dbReference>
<comment type="catalytic activity">
    <reaction evidence="3">
        <text>[protein]-L-glutamate 5-O-methyl ester + H2O = L-glutamyl-[protein] + methanol + H(+)</text>
        <dbReference type="Rhea" id="RHEA:23236"/>
        <dbReference type="Rhea" id="RHEA-COMP:10208"/>
        <dbReference type="Rhea" id="RHEA-COMP:10311"/>
        <dbReference type="ChEBI" id="CHEBI:15377"/>
        <dbReference type="ChEBI" id="CHEBI:15378"/>
        <dbReference type="ChEBI" id="CHEBI:17790"/>
        <dbReference type="ChEBI" id="CHEBI:29973"/>
        <dbReference type="ChEBI" id="CHEBI:82795"/>
        <dbReference type="EC" id="3.1.1.61"/>
    </reaction>
</comment>
<dbReference type="GO" id="GO:0005737">
    <property type="term" value="C:cytoplasm"/>
    <property type="evidence" value="ECO:0007669"/>
    <property type="project" value="InterPro"/>
</dbReference>
<evidence type="ECO:0000313" key="6">
    <source>
        <dbReference type="EMBL" id="TYR38184.1"/>
    </source>
</evidence>
<reference evidence="6 7" key="1">
    <citation type="submission" date="2019-08" db="EMBL/GenBank/DDBJ databases">
        <title>Phlebobacter frassis gen. nov. sp. nov., a new member of family Sphingobacteriaceae isolated from sand fly rearing media.</title>
        <authorList>
            <person name="Kakumanu M.L."/>
            <person name="Marayati B.F."/>
            <person name="Wada-Katsumata A."/>
            <person name="Wasserberg G."/>
            <person name="Schal C."/>
            <person name="Apperson C.S."/>
            <person name="Ponnusamy L."/>
        </authorList>
    </citation>
    <scope>NUCLEOTIDE SEQUENCE [LARGE SCALE GENOMIC DNA]</scope>
    <source>
        <strain evidence="6 7">SSI9</strain>
    </source>
</reference>
<feature type="active site" evidence="4">
    <location>
        <position position="133"/>
    </location>
</feature>
<dbReference type="GO" id="GO:0000156">
    <property type="term" value="F:phosphorelay response regulator activity"/>
    <property type="evidence" value="ECO:0007669"/>
    <property type="project" value="InterPro"/>
</dbReference>
<dbReference type="EC" id="3.1.1.61" evidence="2"/>
<evidence type="ECO:0000259" key="5">
    <source>
        <dbReference type="PROSITE" id="PS50122"/>
    </source>
</evidence>
<dbReference type="AlphaFoldDB" id="A0A5D4HC97"/>
<sequence length="188" mass="20907">MEKANDIILIGGSAGSYTLIIDMIEALPEVFSPAIIIVIHRNPKFTTKIEDTLSARLKKKIVQAEDKATILKGEIYFAAPGYHLLIEPDKTFSLDLSERVRFSRPSIDVLFETAAEVYLDHCTAFLLSGANQDGTDGVKQLQQMGSKVIVQSPTEALISTMPRHAIEANGHVEIYSNRQIISYFRNLK</sequence>
<dbReference type="GO" id="GO:0008984">
    <property type="term" value="F:protein-glutamate methylesterase activity"/>
    <property type="evidence" value="ECO:0007669"/>
    <property type="project" value="UniProtKB-EC"/>
</dbReference>
<keyword evidence="7" id="KW-1185">Reference proteome</keyword>
<dbReference type="Gene3D" id="3.40.50.180">
    <property type="entry name" value="Methylesterase CheB, C-terminal domain"/>
    <property type="match status" value="1"/>
</dbReference>
<dbReference type="InterPro" id="IPR000673">
    <property type="entry name" value="Sig_transdc_resp-reg_Me-estase"/>
</dbReference>
<evidence type="ECO:0000256" key="1">
    <source>
        <dbReference type="ARBA" id="ARBA00022801"/>
    </source>
</evidence>
<dbReference type="Proteomes" id="UP000322362">
    <property type="component" value="Unassembled WGS sequence"/>
</dbReference>
<evidence type="ECO:0000256" key="2">
    <source>
        <dbReference type="ARBA" id="ARBA00039140"/>
    </source>
</evidence>
<keyword evidence="4" id="KW-0145">Chemotaxis</keyword>
<dbReference type="InterPro" id="IPR035909">
    <property type="entry name" value="CheB_C"/>
</dbReference>
<gene>
    <name evidence="6" type="ORF">FXV77_02580</name>
</gene>
<feature type="active site" evidence="4">
    <location>
        <position position="40"/>
    </location>
</feature>
<feature type="active site" evidence="4">
    <location>
        <position position="13"/>
    </location>
</feature>
<keyword evidence="1 4" id="KW-0378">Hydrolase</keyword>
<organism evidence="6 7">
    <name type="scientific">Sphingobacterium phlebotomi</name>
    <dbReference type="NCBI Taxonomy" id="2605433"/>
    <lineage>
        <taxon>Bacteria</taxon>
        <taxon>Pseudomonadati</taxon>
        <taxon>Bacteroidota</taxon>
        <taxon>Sphingobacteriia</taxon>
        <taxon>Sphingobacteriales</taxon>
        <taxon>Sphingobacteriaceae</taxon>
        <taxon>Sphingobacterium</taxon>
    </lineage>
</organism>
<dbReference type="EMBL" id="VTAV01000001">
    <property type="protein sequence ID" value="TYR38184.1"/>
    <property type="molecule type" value="Genomic_DNA"/>
</dbReference>
<name>A0A5D4HC97_9SPHI</name>
<evidence type="ECO:0000256" key="3">
    <source>
        <dbReference type="ARBA" id="ARBA00048267"/>
    </source>
</evidence>
<feature type="domain" description="CheB-type methylesterase" evidence="5">
    <location>
        <begin position="1"/>
        <end position="180"/>
    </location>
</feature>
<dbReference type="RefSeq" id="WP_148917649.1">
    <property type="nucleotide sequence ID" value="NZ_VTAV01000001.1"/>
</dbReference>
<dbReference type="PANTHER" id="PTHR42872">
    <property type="entry name" value="PROTEIN-GLUTAMATE METHYLESTERASE/PROTEIN-GLUTAMINE GLUTAMINASE"/>
    <property type="match status" value="1"/>
</dbReference>
<dbReference type="PANTHER" id="PTHR42872:SF3">
    <property type="entry name" value="PROTEIN-GLUTAMATE METHYLESTERASE_PROTEIN-GLUTAMINE GLUTAMINASE 1"/>
    <property type="match status" value="1"/>
</dbReference>
<dbReference type="Pfam" id="PF01339">
    <property type="entry name" value="CheB_methylest"/>
    <property type="match status" value="1"/>
</dbReference>
<protein>
    <recommendedName>
        <fullName evidence="2">protein-glutamate methylesterase</fullName>
        <ecNumber evidence="2">3.1.1.61</ecNumber>
    </recommendedName>
</protein>
<dbReference type="PROSITE" id="PS50122">
    <property type="entry name" value="CHEB"/>
    <property type="match status" value="1"/>
</dbReference>
<proteinExistence type="predicted"/>